<dbReference type="EMBL" id="CADCTR010002941">
    <property type="protein sequence ID" value="CAA9375071.1"/>
    <property type="molecule type" value="Genomic_DNA"/>
</dbReference>
<evidence type="ECO:0000313" key="1">
    <source>
        <dbReference type="EMBL" id="CAA9375071.1"/>
    </source>
</evidence>
<name>A0A6J4N5X2_9CHLR</name>
<gene>
    <name evidence="1" type="ORF">AVDCRST_MAG93-8751</name>
</gene>
<dbReference type="AlphaFoldDB" id="A0A6J4N5X2"/>
<proteinExistence type="predicted"/>
<protein>
    <submittedName>
        <fullName evidence="1">Uncharacterized protein</fullName>
    </submittedName>
</protein>
<reference evidence="1" key="1">
    <citation type="submission" date="2020-02" db="EMBL/GenBank/DDBJ databases">
        <authorList>
            <person name="Meier V. D."/>
        </authorList>
    </citation>
    <scope>NUCLEOTIDE SEQUENCE</scope>
    <source>
        <strain evidence="1">AVDCRST_MAG93</strain>
    </source>
</reference>
<accession>A0A6J4N5X2</accession>
<organism evidence="1">
    <name type="scientific">uncultured Chloroflexia bacterium</name>
    <dbReference type="NCBI Taxonomy" id="1672391"/>
    <lineage>
        <taxon>Bacteria</taxon>
        <taxon>Bacillati</taxon>
        <taxon>Chloroflexota</taxon>
        <taxon>Chloroflexia</taxon>
        <taxon>environmental samples</taxon>
    </lineage>
</organism>
<sequence length="54" mass="5802">MLGDDPNSSVLCVEQLVGASAATWHNLTVVHEAWRSLASGCRALPFEFGKDSQV</sequence>